<dbReference type="SUPFAM" id="SSF52540">
    <property type="entry name" value="P-loop containing nucleoside triphosphate hydrolases"/>
    <property type="match status" value="1"/>
</dbReference>
<reference evidence="2" key="2">
    <citation type="submission" date="2020-02" db="EMBL/GenBank/DDBJ databases">
        <authorList>
            <person name="Gilchrist C.L.M."/>
            <person name="Chooi Y.-H."/>
        </authorList>
    </citation>
    <scope>NUCLEOTIDE SEQUENCE</scope>
    <source>
        <strain evidence="2">MST-FP2251</strain>
    </source>
</reference>
<dbReference type="Pfam" id="PF13176">
    <property type="entry name" value="TPR_7"/>
    <property type="match status" value="1"/>
</dbReference>
<dbReference type="GO" id="GO:0003824">
    <property type="term" value="F:catalytic activity"/>
    <property type="evidence" value="ECO:0007669"/>
    <property type="project" value="InterPro"/>
</dbReference>
<dbReference type="InterPro" id="IPR027417">
    <property type="entry name" value="P-loop_NTPase"/>
</dbReference>
<dbReference type="SUPFAM" id="SSF53167">
    <property type="entry name" value="Purine and uridine phosphorylases"/>
    <property type="match status" value="1"/>
</dbReference>
<accession>A0AAD4CRV2</accession>
<dbReference type="Pfam" id="PF13424">
    <property type="entry name" value="TPR_12"/>
    <property type="match status" value="2"/>
</dbReference>
<dbReference type="PANTHER" id="PTHR46082">
    <property type="entry name" value="ATP/GTP-BINDING PROTEIN-RELATED"/>
    <property type="match status" value="1"/>
</dbReference>
<evidence type="ECO:0000313" key="2">
    <source>
        <dbReference type="EMBL" id="KAF9891411.1"/>
    </source>
</evidence>
<dbReference type="EMBL" id="VCAU01000019">
    <property type="protein sequence ID" value="KAF9891411.1"/>
    <property type="molecule type" value="Genomic_DNA"/>
</dbReference>
<evidence type="ECO:0000313" key="3">
    <source>
        <dbReference type="Proteomes" id="UP001194746"/>
    </source>
</evidence>
<comment type="caution">
    <text evidence="2">The sequence shown here is derived from an EMBL/GenBank/DDBJ whole genome shotgun (WGS) entry which is preliminary data.</text>
</comment>
<dbReference type="GO" id="GO:0009116">
    <property type="term" value="P:nucleoside metabolic process"/>
    <property type="evidence" value="ECO:0007669"/>
    <property type="project" value="InterPro"/>
</dbReference>
<dbReference type="SUPFAM" id="SSF48452">
    <property type="entry name" value="TPR-like"/>
    <property type="match status" value="2"/>
</dbReference>
<dbReference type="InterPro" id="IPR011990">
    <property type="entry name" value="TPR-like_helical_dom_sf"/>
</dbReference>
<reference evidence="2" key="1">
    <citation type="journal article" date="2019" name="Beilstein J. Org. Chem.">
        <title>Nanangenines: drimane sesquiterpenoids as the dominant metabolite cohort of a novel Australian fungus, Aspergillus nanangensis.</title>
        <authorList>
            <person name="Lacey H.J."/>
            <person name="Gilchrist C.L.M."/>
            <person name="Crombie A."/>
            <person name="Kalaitzis J.A."/>
            <person name="Vuong D."/>
            <person name="Rutledge P.J."/>
            <person name="Turner P."/>
            <person name="Pitt J.I."/>
            <person name="Lacey E."/>
            <person name="Chooi Y.H."/>
            <person name="Piggott A.M."/>
        </authorList>
    </citation>
    <scope>NUCLEOTIDE SEQUENCE</scope>
    <source>
        <strain evidence="2">MST-FP2251</strain>
    </source>
</reference>
<dbReference type="PANTHER" id="PTHR46082:SF11">
    <property type="entry name" value="AAA+ ATPASE DOMAIN-CONTAINING PROTEIN-RELATED"/>
    <property type="match status" value="1"/>
</dbReference>
<dbReference type="Gene3D" id="3.40.50.1580">
    <property type="entry name" value="Nucleoside phosphorylase domain"/>
    <property type="match status" value="1"/>
</dbReference>
<dbReference type="Gene3D" id="3.40.50.300">
    <property type="entry name" value="P-loop containing nucleotide triphosphate hydrolases"/>
    <property type="match status" value="1"/>
</dbReference>
<dbReference type="SMART" id="SM00382">
    <property type="entry name" value="AAA"/>
    <property type="match status" value="1"/>
</dbReference>
<dbReference type="InterPro" id="IPR035994">
    <property type="entry name" value="Nucleoside_phosphorylase_sf"/>
</dbReference>
<dbReference type="Gene3D" id="1.25.40.10">
    <property type="entry name" value="Tetratricopeptide repeat domain"/>
    <property type="match status" value="2"/>
</dbReference>
<gene>
    <name evidence="2" type="ORF">FE257_004267</name>
</gene>
<dbReference type="GO" id="GO:0043531">
    <property type="term" value="F:ADP binding"/>
    <property type="evidence" value="ECO:0007669"/>
    <property type="project" value="InterPro"/>
</dbReference>
<protein>
    <recommendedName>
        <fullName evidence="1">AAA+ ATPase domain-containing protein</fullName>
    </recommendedName>
</protein>
<dbReference type="AlphaFoldDB" id="A0AAD4CRV2"/>
<evidence type="ECO:0000259" key="1">
    <source>
        <dbReference type="SMART" id="SM00382"/>
    </source>
</evidence>
<dbReference type="InterPro" id="IPR003593">
    <property type="entry name" value="AAA+_ATPase"/>
</dbReference>
<keyword evidence="3" id="KW-1185">Reference proteome</keyword>
<dbReference type="Proteomes" id="UP001194746">
    <property type="component" value="Unassembled WGS sequence"/>
</dbReference>
<dbReference type="Pfam" id="PF00931">
    <property type="entry name" value="NB-ARC"/>
    <property type="match status" value="1"/>
</dbReference>
<proteinExistence type="predicted"/>
<dbReference type="PRINTS" id="PR00381">
    <property type="entry name" value="KINESINLIGHT"/>
</dbReference>
<dbReference type="InterPro" id="IPR019734">
    <property type="entry name" value="TPR_rpt"/>
</dbReference>
<dbReference type="InterPro" id="IPR053137">
    <property type="entry name" value="NLR-like"/>
</dbReference>
<sequence length="1105" mass="123775">MALTRDDYTVAWICALPVEMAAAKTMLDEVHPSLPQPRSDHNIYTLGSVARHNIVVACLPAGVYGTISATAVVSHMMSTYPNIRFGLMVGIGGGVPSKENDVRLGDVVVSKPTGTSSGVIQYDYGKTVRDGRFQHTGSLNKPPPLLLKGVAQIESDYMAGKNRMADIMADLLEKEELQRQFARPQRDCLFKSGYNHKESEPDCSTCDPHQLEIRLNVRNEAEPYIHYGLIASGDQVIKDAKTRDFIAKGLGIMCFEMEAAGLMDELPSIVIRGICDYCDSHKNKEWQGYAAFAAAAYTKSLLATIPIHDDSDLKAPSKHHWMVPFLKNSGFVGREDEIAKIHDLITQPNGPARIAICGLGGVGKTQIALEITYSIHESNPSCSIFWISCTSYESVEQGYMSIAQMAGIHGVEPAEVKEQVKTHFSQESAGHWLMIFDNADDMDMWVQDEEPVLTDFLPQSAKGHILFTTRNRKIAVKLASSRVVHISEPGPETAVNILRNSLIDKDLLDDYDGTQDLLKQLVFLPLAIIQAAAYINENDITIRDYTSLLSEQEPDLIELLSEDFQDEGRYQNIQNPVATTWLISFQQIQHLNPLAAEYLSFMACVDPRDIPLSLLPPTDSKKKRTDAIGLLKAFSFANGQAGDHALSIHRLVHLSTRSWLRQRRELGLQICKTADRFKDVFPMDHHNYRHLWRGYLPHALSLIGEDEFQNQQQNYLGLLRKIGKCLRSDGRYDEAASLFENIMSIRRSGSDLSDAASLRDLADLGWIYNVQGRWKEALELNMQSVHTSKEVLGDEHRSTLANMDHLAATFSKLGRWNEAEVLRAEITTTRNQVLGAEHPDTLRSMNNLASIYLKQGRLEEAEALQLQLAEARKRVLGPEHPHTLNSMNHLVSIYSNQRRWREAEELGKRVAEARTEILGPEHPDTLRSFNNLAFIYRKDGRHKEAEVLQTQAVEARVRILGPEHPSTLTSMHSLASIYMNQDRWKEADELETRVQAAQKRILGLEHPDTMISMNRLAHIRKFLGKDQDAIGLMETCVALTTKILGADHGRTRNCVSDLKEWKRSCNDEEHGGSVDAGYDDSVTTTLSATGITTPSADEDWIVPHP</sequence>
<dbReference type="InterPro" id="IPR000845">
    <property type="entry name" value="Nucleoside_phosphorylase_d"/>
</dbReference>
<organism evidence="2 3">
    <name type="scientific">Aspergillus nanangensis</name>
    <dbReference type="NCBI Taxonomy" id="2582783"/>
    <lineage>
        <taxon>Eukaryota</taxon>
        <taxon>Fungi</taxon>
        <taxon>Dikarya</taxon>
        <taxon>Ascomycota</taxon>
        <taxon>Pezizomycotina</taxon>
        <taxon>Eurotiomycetes</taxon>
        <taxon>Eurotiomycetidae</taxon>
        <taxon>Eurotiales</taxon>
        <taxon>Aspergillaceae</taxon>
        <taxon>Aspergillus</taxon>
        <taxon>Aspergillus subgen. Circumdati</taxon>
    </lineage>
</organism>
<dbReference type="InterPro" id="IPR002182">
    <property type="entry name" value="NB-ARC"/>
</dbReference>
<dbReference type="Pfam" id="PF01048">
    <property type="entry name" value="PNP_UDP_1"/>
    <property type="match status" value="1"/>
</dbReference>
<dbReference type="Pfam" id="PF13374">
    <property type="entry name" value="TPR_10"/>
    <property type="match status" value="2"/>
</dbReference>
<dbReference type="NCBIfam" id="NF040586">
    <property type="entry name" value="FxSxx_TPR"/>
    <property type="match status" value="1"/>
</dbReference>
<feature type="domain" description="AAA+ ATPase" evidence="1">
    <location>
        <begin position="350"/>
        <end position="490"/>
    </location>
</feature>
<name>A0AAD4CRV2_ASPNN</name>